<dbReference type="OrthoDB" id="9034987at2"/>
<dbReference type="RefSeq" id="WP_121279645.1">
    <property type="nucleotide sequence ID" value="NZ_RBZV01000008.1"/>
</dbReference>
<evidence type="ECO:0000313" key="1">
    <source>
        <dbReference type="EMBL" id="RKP45963.1"/>
    </source>
</evidence>
<name>A0A494XEE0_9BURK</name>
<accession>A0A494XEE0</accession>
<dbReference type="AlphaFoldDB" id="A0A494XEE0"/>
<protein>
    <recommendedName>
        <fullName evidence="3">Preprotein translocase subunit SecA</fullName>
    </recommendedName>
</protein>
<organism evidence="1 2">
    <name type="scientific">Trinickia fusca</name>
    <dbReference type="NCBI Taxonomy" id="2419777"/>
    <lineage>
        <taxon>Bacteria</taxon>
        <taxon>Pseudomonadati</taxon>
        <taxon>Pseudomonadota</taxon>
        <taxon>Betaproteobacteria</taxon>
        <taxon>Burkholderiales</taxon>
        <taxon>Burkholderiaceae</taxon>
        <taxon>Trinickia</taxon>
    </lineage>
</organism>
<comment type="caution">
    <text evidence="1">The sequence shown here is derived from an EMBL/GenBank/DDBJ whole genome shotgun (WGS) entry which is preliminary data.</text>
</comment>
<sequence length="66" mass="7413">MLSPHEFATLILVRDAPDQIEADRAELDTLLERELVALEQAERGTRPRITENGHSVLEACSRLRCG</sequence>
<reference evidence="1 2" key="1">
    <citation type="submission" date="2018-10" db="EMBL/GenBank/DDBJ databases">
        <title>Paraburkholderia sp. 7MK8-2, isolated from soil.</title>
        <authorList>
            <person name="Gao Z.-H."/>
            <person name="Qiu L.-H."/>
        </authorList>
    </citation>
    <scope>NUCLEOTIDE SEQUENCE [LARGE SCALE GENOMIC DNA]</scope>
    <source>
        <strain evidence="1 2">7MK8-2</strain>
    </source>
</reference>
<proteinExistence type="predicted"/>
<keyword evidence="2" id="KW-1185">Reference proteome</keyword>
<dbReference type="EMBL" id="RBZV01000008">
    <property type="protein sequence ID" value="RKP45963.1"/>
    <property type="molecule type" value="Genomic_DNA"/>
</dbReference>
<evidence type="ECO:0008006" key="3">
    <source>
        <dbReference type="Google" id="ProtNLM"/>
    </source>
</evidence>
<dbReference type="Proteomes" id="UP000280434">
    <property type="component" value="Unassembled WGS sequence"/>
</dbReference>
<evidence type="ECO:0000313" key="2">
    <source>
        <dbReference type="Proteomes" id="UP000280434"/>
    </source>
</evidence>
<gene>
    <name evidence="1" type="ORF">D7S89_18455</name>
</gene>